<organism evidence="3 4">
    <name type="scientific">Littorina saxatilis</name>
    <dbReference type="NCBI Taxonomy" id="31220"/>
    <lineage>
        <taxon>Eukaryota</taxon>
        <taxon>Metazoa</taxon>
        <taxon>Spiralia</taxon>
        <taxon>Lophotrochozoa</taxon>
        <taxon>Mollusca</taxon>
        <taxon>Gastropoda</taxon>
        <taxon>Caenogastropoda</taxon>
        <taxon>Littorinimorpha</taxon>
        <taxon>Littorinoidea</taxon>
        <taxon>Littorinidae</taxon>
        <taxon>Littorina</taxon>
    </lineage>
</organism>
<gene>
    <name evidence="3" type="ORF">V1264_004070</name>
</gene>
<dbReference type="CDD" id="cd00555">
    <property type="entry name" value="Maf"/>
    <property type="match status" value="1"/>
</dbReference>
<accession>A0AAN9B0M8</accession>
<dbReference type="Proteomes" id="UP001374579">
    <property type="component" value="Unassembled WGS sequence"/>
</dbReference>
<dbReference type="GO" id="GO:0047429">
    <property type="term" value="F:nucleoside triphosphate diphosphatase activity"/>
    <property type="evidence" value="ECO:0007669"/>
    <property type="project" value="InterPro"/>
</dbReference>
<name>A0AAN9B0M8_9CAEN</name>
<dbReference type="InterPro" id="IPR029001">
    <property type="entry name" value="ITPase-like_fam"/>
</dbReference>
<keyword evidence="4" id="KW-1185">Reference proteome</keyword>
<dbReference type="HAMAP" id="MF_00528">
    <property type="entry name" value="Maf"/>
    <property type="match status" value="1"/>
</dbReference>
<dbReference type="PANTHER" id="PTHR43213:SF5">
    <property type="entry name" value="BIFUNCTIONAL DTTP_UTP PYROPHOSPHATASE_METHYLTRANSFERASE PROTEIN-RELATED"/>
    <property type="match status" value="1"/>
</dbReference>
<evidence type="ECO:0000256" key="2">
    <source>
        <dbReference type="ARBA" id="ARBA00022801"/>
    </source>
</evidence>
<dbReference type="SUPFAM" id="SSF52972">
    <property type="entry name" value="ITPase-like"/>
    <property type="match status" value="1"/>
</dbReference>
<comment type="cofactor">
    <cofactor evidence="1">
        <name>a divalent metal cation</name>
        <dbReference type="ChEBI" id="CHEBI:60240"/>
    </cofactor>
</comment>
<dbReference type="AlphaFoldDB" id="A0AAN9B0M8"/>
<dbReference type="PIRSF" id="PIRSF006305">
    <property type="entry name" value="Maf"/>
    <property type="match status" value="1"/>
</dbReference>
<dbReference type="Pfam" id="PF02545">
    <property type="entry name" value="Maf"/>
    <property type="match status" value="1"/>
</dbReference>
<evidence type="ECO:0000313" key="3">
    <source>
        <dbReference type="EMBL" id="KAK7097031.1"/>
    </source>
</evidence>
<dbReference type="PANTHER" id="PTHR43213">
    <property type="entry name" value="BIFUNCTIONAL DTTP/UTP PYROPHOSPHATASE/METHYLTRANSFERASE PROTEIN-RELATED"/>
    <property type="match status" value="1"/>
</dbReference>
<dbReference type="NCBIfam" id="TIGR00172">
    <property type="entry name" value="maf"/>
    <property type="match status" value="1"/>
</dbReference>
<dbReference type="Gene3D" id="3.90.950.10">
    <property type="match status" value="1"/>
</dbReference>
<proteinExistence type="inferred from homology"/>
<protein>
    <submittedName>
        <fullName evidence="3">Uncharacterized protein</fullName>
    </submittedName>
</protein>
<reference evidence="3 4" key="1">
    <citation type="submission" date="2024-02" db="EMBL/GenBank/DDBJ databases">
        <title>Chromosome-scale genome assembly of the rough periwinkle Littorina saxatilis.</title>
        <authorList>
            <person name="De Jode A."/>
            <person name="Faria R."/>
            <person name="Formenti G."/>
            <person name="Sims Y."/>
            <person name="Smith T.P."/>
            <person name="Tracey A."/>
            <person name="Wood J.M.D."/>
            <person name="Zagrodzka Z.B."/>
            <person name="Johannesson K."/>
            <person name="Butlin R.K."/>
            <person name="Leder E.H."/>
        </authorList>
    </citation>
    <scope>NUCLEOTIDE SEQUENCE [LARGE SCALE GENOMIC DNA]</scope>
    <source>
        <strain evidence="3">Snail1</strain>
        <tissue evidence="3">Muscle</tissue>
    </source>
</reference>
<dbReference type="InterPro" id="IPR003697">
    <property type="entry name" value="Maf-like"/>
</dbReference>
<evidence type="ECO:0000313" key="4">
    <source>
        <dbReference type="Proteomes" id="UP001374579"/>
    </source>
</evidence>
<dbReference type="EMBL" id="JBAMIC010000013">
    <property type="protein sequence ID" value="KAK7097031.1"/>
    <property type="molecule type" value="Genomic_DNA"/>
</dbReference>
<keyword evidence="2" id="KW-0378">Hydrolase</keyword>
<sequence>MLQPIMHVLSRQRIVLASGSPRRKQILENVGLQFEVIPSTFEETLDKSTFSNPAEYVLETARHKTLQVAEQLSQEKPPPDLVIGADTVVSMDGRIFEKPKDFQDAFNMLSGFSGKSHTVFTGVVLVTPEKKSENTDGVQEMKVHQFHEATEVFMAPLTPEIVKSYIETGEPMDKAGGYGIQAQGGSLVEKVHGDYFNVMGFPLCRFAKELLSLHNQQT</sequence>
<comment type="caution">
    <text evidence="3">The sequence shown here is derived from an EMBL/GenBank/DDBJ whole genome shotgun (WGS) entry which is preliminary data.</text>
</comment>
<evidence type="ECO:0000256" key="1">
    <source>
        <dbReference type="ARBA" id="ARBA00001968"/>
    </source>
</evidence>